<reference evidence="2 3" key="1">
    <citation type="submission" date="2020-07" db="EMBL/GenBank/DDBJ databases">
        <title>Alkalicella. sp. LB2 genome.</title>
        <authorList>
            <person name="Postec A."/>
            <person name="Quemeneur M."/>
        </authorList>
    </citation>
    <scope>NUCLEOTIDE SEQUENCE [LARGE SCALE GENOMIC DNA]</scope>
    <source>
        <strain evidence="2 3">LB2</strain>
    </source>
</reference>
<evidence type="ECO:0000313" key="2">
    <source>
        <dbReference type="EMBL" id="QNO13924.1"/>
    </source>
</evidence>
<dbReference type="RefSeq" id="WP_213167588.1">
    <property type="nucleotide sequence ID" value="NZ_CP058559.1"/>
</dbReference>
<proteinExistence type="predicted"/>
<feature type="transmembrane region" description="Helical" evidence="1">
    <location>
        <begin position="34"/>
        <end position="54"/>
    </location>
</feature>
<dbReference type="AlphaFoldDB" id="A0A7G9W5G2"/>
<keyword evidence="1" id="KW-1133">Transmembrane helix</keyword>
<evidence type="ECO:0000256" key="1">
    <source>
        <dbReference type="SAM" id="Phobius"/>
    </source>
</evidence>
<feature type="transmembrane region" description="Helical" evidence="1">
    <location>
        <begin position="6"/>
        <end position="22"/>
    </location>
</feature>
<dbReference type="EMBL" id="CP058559">
    <property type="protein sequence ID" value="QNO13924.1"/>
    <property type="molecule type" value="Genomic_DNA"/>
</dbReference>
<keyword evidence="3" id="KW-1185">Reference proteome</keyword>
<keyword evidence="1" id="KW-0812">Transmembrane</keyword>
<dbReference type="KEGG" id="acae:HYG86_03640"/>
<sequence>MLYYIIPAILLFLVLNYIGISIEKKMFHEKFKVIMTSLIILLFCTLGINAYMLYSREQIMLIIDKNHSYVTSRIIEDMEALVLSIDDLMTDWDQHSHETKIQKLEEVQAVTFSMASYERILFDYNWDKQKSFYRFNSQLIWHINSVLFNGNNNNIPQSMIDEMYAISHDTKALLDLISEANYKIENENLSGSKRVDRWAEYVDELIFQFKYSGNSLYISKHVDFK</sequence>
<protein>
    <submittedName>
        <fullName evidence="2">Uncharacterized protein</fullName>
    </submittedName>
</protein>
<keyword evidence="1" id="KW-0472">Membrane</keyword>
<evidence type="ECO:0000313" key="3">
    <source>
        <dbReference type="Proteomes" id="UP000516160"/>
    </source>
</evidence>
<gene>
    <name evidence="2" type="ORF">HYG86_03640</name>
</gene>
<accession>A0A7G9W5G2</accession>
<organism evidence="2 3">
    <name type="scientific">Alkalicella caledoniensis</name>
    <dbReference type="NCBI Taxonomy" id="2731377"/>
    <lineage>
        <taxon>Bacteria</taxon>
        <taxon>Bacillati</taxon>
        <taxon>Bacillota</taxon>
        <taxon>Clostridia</taxon>
        <taxon>Eubacteriales</taxon>
        <taxon>Proteinivoracaceae</taxon>
        <taxon>Alkalicella</taxon>
    </lineage>
</organism>
<name>A0A7G9W5G2_ALKCA</name>
<dbReference type="Proteomes" id="UP000516160">
    <property type="component" value="Chromosome"/>
</dbReference>